<proteinExistence type="predicted"/>
<protein>
    <submittedName>
        <fullName evidence="1">5-oxoprolinase</fullName>
    </submittedName>
</protein>
<keyword evidence="2" id="KW-1185">Reference proteome</keyword>
<dbReference type="EMBL" id="JACNYK010000006">
    <property type="protein sequence ID" value="MBD1427378.1"/>
    <property type="molecule type" value="Genomic_DNA"/>
</dbReference>
<evidence type="ECO:0000313" key="1">
    <source>
        <dbReference type="EMBL" id="MBD1427378.1"/>
    </source>
</evidence>
<organism evidence="1 2">
    <name type="scientific">Sphingobacterium arenae</name>
    <dbReference type="NCBI Taxonomy" id="1280598"/>
    <lineage>
        <taxon>Bacteria</taxon>
        <taxon>Pseudomonadati</taxon>
        <taxon>Bacteroidota</taxon>
        <taxon>Sphingobacteriia</taxon>
        <taxon>Sphingobacteriales</taxon>
        <taxon>Sphingobacteriaceae</taxon>
        <taxon>Sphingobacterium</taxon>
    </lineage>
</organism>
<name>A0ABR7Y827_9SPHI</name>
<dbReference type="Proteomes" id="UP000606494">
    <property type="component" value="Unassembled WGS sequence"/>
</dbReference>
<dbReference type="RefSeq" id="WP_190310531.1">
    <property type="nucleotide sequence ID" value="NZ_JACNYK010000006.1"/>
</dbReference>
<reference evidence="1 2" key="1">
    <citation type="submission" date="2020-08" db="EMBL/GenBank/DDBJ databases">
        <title>Sphingobacterium sp. DN00404 isolated from aquaculture water.</title>
        <authorList>
            <person name="Zhang M."/>
        </authorList>
    </citation>
    <scope>NUCLEOTIDE SEQUENCE [LARGE SCALE GENOMIC DNA]</scope>
    <source>
        <strain evidence="1 2">KCTC 32294</strain>
    </source>
</reference>
<sequence length="88" mass="9946">MDTRNELYHHLIRQFQNYSAEELVQLNNELVSGRWGASRSTFRTAVLNTLSKKGVDLSAIIHRNDGFTTIQIVPVALAENNVLIPLPE</sequence>
<gene>
    <name evidence="1" type="ORF">H8B17_17500</name>
</gene>
<comment type="caution">
    <text evidence="1">The sequence shown here is derived from an EMBL/GenBank/DDBJ whole genome shotgun (WGS) entry which is preliminary data.</text>
</comment>
<accession>A0ABR7Y827</accession>
<evidence type="ECO:0000313" key="2">
    <source>
        <dbReference type="Proteomes" id="UP000606494"/>
    </source>
</evidence>